<evidence type="ECO:0000256" key="5">
    <source>
        <dbReference type="ARBA" id="ARBA00023004"/>
    </source>
</evidence>
<dbReference type="CDD" id="cd10031">
    <property type="entry name" value="UDG-F5_TTUDGB_like"/>
    <property type="match status" value="1"/>
</dbReference>
<evidence type="ECO:0000313" key="11">
    <source>
        <dbReference type="EMBL" id="RKH06657.1"/>
    </source>
</evidence>
<evidence type="ECO:0000256" key="1">
    <source>
        <dbReference type="ARBA" id="ARBA00022485"/>
    </source>
</evidence>
<evidence type="ECO:0000313" key="12">
    <source>
        <dbReference type="Proteomes" id="UP000268313"/>
    </source>
</evidence>
<comment type="caution">
    <text evidence="11">The sequence shown here is derived from an EMBL/GenBank/DDBJ whole genome shotgun (WGS) entry which is preliminary data.</text>
</comment>
<dbReference type="EMBL" id="RAWE01000009">
    <property type="protein sequence ID" value="RKH06657.1"/>
    <property type="molecule type" value="Genomic_DNA"/>
</dbReference>
<dbReference type="InterPro" id="IPR036895">
    <property type="entry name" value="Uracil-DNA_glycosylase-like_sf"/>
</dbReference>
<dbReference type="OrthoDB" id="9787663at2"/>
<dbReference type="SUPFAM" id="SSF52141">
    <property type="entry name" value="Uracil-DNA glycosylase-like"/>
    <property type="match status" value="1"/>
</dbReference>
<keyword evidence="6" id="KW-0411">Iron-sulfur</keyword>
<keyword evidence="4" id="KW-0378">Hydrolase</keyword>
<reference evidence="12" key="1">
    <citation type="submission" date="2018-09" db="EMBL/GenBank/DDBJ databases">
        <authorList>
            <person name="Livingstone P.G."/>
            <person name="Whitworth D.E."/>
        </authorList>
    </citation>
    <scope>NUCLEOTIDE SEQUENCE [LARGE SCALE GENOMIC DNA]</scope>
    <source>
        <strain evidence="12">CA043D</strain>
    </source>
</reference>
<evidence type="ECO:0000256" key="6">
    <source>
        <dbReference type="ARBA" id="ARBA00023014"/>
    </source>
</evidence>
<dbReference type="GO" id="GO:0051539">
    <property type="term" value="F:4 iron, 4 sulfur cluster binding"/>
    <property type="evidence" value="ECO:0007669"/>
    <property type="project" value="UniProtKB-KW"/>
</dbReference>
<accession>A0A3A8KH52</accession>
<feature type="domain" description="Uracil-DNA glycosylase-like" evidence="10">
    <location>
        <begin position="46"/>
        <end position="217"/>
    </location>
</feature>
<dbReference type="Proteomes" id="UP000268313">
    <property type="component" value="Unassembled WGS sequence"/>
</dbReference>
<name>A0A3A8KH52_9BACT</name>
<keyword evidence="2" id="KW-0479">Metal-binding</keyword>
<dbReference type="InterPro" id="IPR005122">
    <property type="entry name" value="Uracil-DNA_glycosylase-like"/>
</dbReference>
<dbReference type="GO" id="GO:0004844">
    <property type="term" value="F:uracil DNA N-glycosylase activity"/>
    <property type="evidence" value="ECO:0007669"/>
    <property type="project" value="InterPro"/>
</dbReference>
<dbReference type="GO" id="GO:0033958">
    <property type="term" value="F:DNA-deoxyinosine glycosylase activity"/>
    <property type="evidence" value="ECO:0007669"/>
    <property type="project" value="InterPro"/>
</dbReference>
<evidence type="ECO:0000256" key="2">
    <source>
        <dbReference type="ARBA" id="ARBA00022723"/>
    </source>
</evidence>
<dbReference type="InterPro" id="IPR051536">
    <property type="entry name" value="UDG_Type-4/5"/>
</dbReference>
<organism evidence="11 12">
    <name type="scientific">Corallococcus carmarthensis</name>
    <dbReference type="NCBI Taxonomy" id="2316728"/>
    <lineage>
        <taxon>Bacteria</taxon>
        <taxon>Pseudomonadati</taxon>
        <taxon>Myxococcota</taxon>
        <taxon>Myxococcia</taxon>
        <taxon>Myxococcales</taxon>
        <taxon>Cystobacterineae</taxon>
        <taxon>Myxococcaceae</taxon>
        <taxon>Corallococcus</taxon>
    </lineage>
</organism>
<dbReference type="SMART" id="SM00986">
    <property type="entry name" value="UDG"/>
    <property type="match status" value="1"/>
</dbReference>
<dbReference type="AlphaFoldDB" id="A0A3A8KH52"/>
<proteinExistence type="inferred from homology"/>
<keyword evidence="12" id="KW-1185">Reference proteome</keyword>
<dbReference type="InterPro" id="IPR044147">
    <property type="entry name" value="UdgB-like"/>
</dbReference>
<keyword evidence="3" id="KW-0227">DNA damage</keyword>
<evidence type="ECO:0000256" key="3">
    <source>
        <dbReference type="ARBA" id="ARBA00022763"/>
    </source>
</evidence>
<gene>
    <name evidence="11" type="ORF">D7X32_04440</name>
</gene>
<dbReference type="PANTHER" id="PTHR33693:SF3">
    <property type="entry name" value="TYPE-5 URACIL-DNA GLYCOSYLASE"/>
    <property type="match status" value="1"/>
</dbReference>
<comment type="similarity">
    <text evidence="8">Belongs to the uracil-DNA glycosylase (UDG) superfamily. Type 5 (UDGb) family.</text>
</comment>
<keyword evidence="5" id="KW-0408">Iron</keyword>
<dbReference type="GO" id="GO:0046872">
    <property type="term" value="F:metal ion binding"/>
    <property type="evidence" value="ECO:0007669"/>
    <property type="project" value="UniProtKB-KW"/>
</dbReference>
<evidence type="ECO:0000259" key="10">
    <source>
        <dbReference type="SMART" id="SM00986"/>
    </source>
</evidence>
<dbReference type="Pfam" id="PF03167">
    <property type="entry name" value="UDG"/>
    <property type="match status" value="1"/>
</dbReference>
<evidence type="ECO:0000256" key="7">
    <source>
        <dbReference type="ARBA" id="ARBA00023204"/>
    </source>
</evidence>
<dbReference type="RefSeq" id="WP_120601244.1">
    <property type="nucleotide sequence ID" value="NZ_RAWE01000009.1"/>
</dbReference>
<keyword evidence="7" id="KW-0234">DNA repair</keyword>
<dbReference type="GO" id="GO:0006284">
    <property type="term" value="P:base-excision repair"/>
    <property type="evidence" value="ECO:0007669"/>
    <property type="project" value="InterPro"/>
</dbReference>
<sequence length="226" mass="24877">MTKLEQLHQEMVACRACPRLVEWREEVARVKRRAYRDWDYWGKPVPGFGDPKARLIIVGLAPAAHGANRTGRMFTGDRSGDFLFAGLHRAGFANQSHSERRDDGLKLTDAFIVAAGRCAPPDNKPLPEELARCAPFLDREMALLPGRVLLALGAIGWNAALASAARTGGPLPTPRPAFGHGAEFRLPDGRWLVGSYHVSQQNTQTGRLTPAMFDAVMKRVRALLET</sequence>
<dbReference type="SMART" id="SM00987">
    <property type="entry name" value="UreE_C"/>
    <property type="match status" value="1"/>
</dbReference>
<evidence type="ECO:0000256" key="8">
    <source>
        <dbReference type="ARBA" id="ARBA00023779"/>
    </source>
</evidence>
<dbReference type="PANTHER" id="PTHR33693">
    <property type="entry name" value="TYPE-5 URACIL-DNA GLYCOSYLASE"/>
    <property type="match status" value="1"/>
</dbReference>
<protein>
    <recommendedName>
        <fullName evidence="9">Type-5 uracil-DNA glycosylase</fullName>
    </recommendedName>
</protein>
<evidence type="ECO:0000256" key="4">
    <source>
        <dbReference type="ARBA" id="ARBA00022801"/>
    </source>
</evidence>
<dbReference type="Gene3D" id="3.40.470.10">
    <property type="entry name" value="Uracil-DNA glycosylase-like domain"/>
    <property type="match status" value="1"/>
</dbReference>
<evidence type="ECO:0000256" key="9">
    <source>
        <dbReference type="ARBA" id="ARBA00023887"/>
    </source>
</evidence>
<keyword evidence="1" id="KW-0004">4Fe-4S</keyword>